<reference evidence="3 4" key="1">
    <citation type="submission" date="2020-08" db="EMBL/GenBank/DDBJ databases">
        <title>Genomic Encyclopedia of Type Strains, Phase IV (KMG-IV): sequencing the most valuable type-strain genomes for metagenomic binning, comparative biology and taxonomic classification.</title>
        <authorList>
            <person name="Goeker M."/>
        </authorList>
    </citation>
    <scope>NUCLEOTIDE SEQUENCE [LARGE SCALE GENOMIC DNA]</scope>
    <source>
        <strain evidence="3 4">DSM 26723</strain>
    </source>
</reference>
<dbReference type="EMBL" id="JACHHZ010000002">
    <property type="protein sequence ID" value="MBB6093423.1"/>
    <property type="molecule type" value="Genomic_DNA"/>
</dbReference>
<organism evidence="3 4">
    <name type="scientific">Povalibacter uvarum</name>
    <dbReference type="NCBI Taxonomy" id="732238"/>
    <lineage>
        <taxon>Bacteria</taxon>
        <taxon>Pseudomonadati</taxon>
        <taxon>Pseudomonadota</taxon>
        <taxon>Gammaproteobacteria</taxon>
        <taxon>Steroidobacterales</taxon>
        <taxon>Steroidobacteraceae</taxon>
        <taxon>Povalibacter</taxon>
    </lineage>
</organism>
<keyword evidence="4" id="KW-1185">Reference proteome</keyword>
<sequence length="180" mass="18672">MSLQKILIALAAVVGFSGVANASYIPATWDSSVAGGQTLTAGKSLDYSHDITLDGFRVGTDVVTDFLLSIDLYDDAADKWYDLEAAFVDIPGVLGDRVVFNFGNDAYQGWSIAGLLELNAFGTLSVTITSVFGDFIFGGSSLVANGYAAAAAVPEPATLALLGLGLLGVGLTARRRKAAK</sequence>
<keyword evidence="1" id="KW-0732">Signal</keyword>
<feature type="domain" description="Ice-binding protein C-terminal" evidence="2">
    <location>
        <begin position="152"/>
        <end position="176"/>
    </location>
</feature>
<dbReference type="Pfam" id="PF07589">
    <property type="entry name" value="PEP-CTERM"/>
    <property type="match status" value="1"/>
</dbReference>
<evidence type="ECO:0000259" key="2">
    <source>
        <dbReference type="Pfam" id="PF07589"/>
    </source>
</evidence>
<dbReference type="Proteomes" id="UP000588068">
    <property type="component" value="Unassembled WGS sequence"/>
</dbReference>
<name>A0A841HL05_9GAMM</name>
<proteinExistence type="predicted"/>
<evidence type="ECO:0000313" key="3">
    <source>
        <dbReference type="EMBL" id="MBB6093423.1"/>
    </source>
</evidence>
<protein>
    <recommendedName>
        <fullName evidence="2">Ice-binding protein C-terminal domain-containing protein</fullName>
    </recommendedName>
</protein>
<feature type="signal peptide" evidence="1">
    <location>
        <begin position="1"/>
        <end position="22"/>
    </location>
</feature>
<dbReference type="InterPro" id="IPR013424">
    <property type="entry name" value="Ice-binding_C"/>
</dbReference>
<comment type="caution">
    <text evidence="3">The sequence shown here is derived from an EMBL/GenBank/DDBJ whole genome shotgun (WGS) entry which is preliminary data.</text>
</comment>
<dbReference type="NCBIfam" id="TIGR02595">
    <property type="entry name" value="PEP_CTERM"/>
    <property type="match status" value="1"/>
</dbReference>
<feature type="chain" id="PRO_5032515491" description="Ice-binding protein C-terminal domain-containing protein" evidence="1">
    <location>
        <begin position="23"/>
        <end position="180"/>
    </location>
</feature>
<gene>
    <name evidence="3" type="ORF">HNQ60_002301</name>
</gene>
<accession>A0A841HL05</accession>
<evidence type="ECO:0000313" key="4">
    <source>
        <dbReference type="Proteomes" id="UP000588068"/>
    </source>
</evidence>
<evidence type="ECO:0000256" key="1">
    <source>
        <dbReference type="SAM" id="SignalP"/>
    </source>
</evidence>
<dbReference type="AlphaFoldDB" id="A0A841HL05"/>